<dbReference type="PROSITE" id="PS51864">
    <property type="entry name" value="ASTACIN"/>
    <property type="match status" value="1"/>
</dbReference>
<dbReference type="InterPro" id="IPR001506">
    <property type="entry name" value="Peptidase_M12A"/>
</dbReference>
<evidence type="ECO:0000259" key="3">
    <source>
        <dbReference type="PROSITE" id="PS51864"/>
    </source>
</evidence>
<dbReference type="Proteomes" id="UP000006512">
    <property type="component" value="Unassembled WGS sequence"/>
</dbReference>
<dbReference type="AlphaFoldDB" id="F4QTP0"/>
<evidence type="ECO:0000313" key="5">
    <source>
        <dbReference type="Proteomes" id="UP000006512"/>
    </source>
</evidence>
<organism evidence="4 5">
    <name type="scientific">Asticcacaulis biprosthecium C19</name>
    <dbReference type="NCBI Taxonomy" id="715226"/>
    <lineage>
        <taxon>Bacteria</taxon>
        <taxon>Pseudomonadati</taxon>
        <taxon>Pseudomonadota</taxon>
        <taxon>Alphaproteobacteria</taxon>
        <taxon>Caulobacterales</taxon>
        <taxon>Caulobacteraceae</taxon>
        <taxon>Asticcacaulis</taxon>
    </lineage>
</organism>
<reference evidence="5" key="1">
    <citation type="submission" date="2011-03" db="EMBL/GenBank/DDBJ databases">
        <title>Draft genome sequence of Brevundimonas diminuta.</title>
        <authorList>
            <person name="Brown P.J.B."/>
            <person name="Buechlein A."/>
            <person name="Hemmerich C."/>
            <person name="Brun Y.V."/>
        </authorList>
    </citation>
    <scope>NUCLEOTIDE SEQUENCE [LARGE SCALE GENOMIC DNA]</scope>
    <source>
        <strain evidence="5">C19</strain>
    </source>
</reference>
<dbReference type="Gene3D" id="3.40.390.10">
    <property type="entry name" value="Collagenase (Catalytic Domain)"/>
    <property type="match status" value="1"/>
</dbReference>
<keyword evidence="1" id="KW-0862">Zinc</keyword>
<comment type="caution">
    <text evidence="1">Lacks conserved residue(s) required for the propagation of feature annotation.</text>
</comment>
<keyword evidence="1" id="KW-0482">Metalloprotease</keyword>
<evidence type="ECO:0000256" key="2">
    <source>
        <dbReference type="SAM" id="SignalP"/>
    </source>
</evidence>
<dbReference type="SUPFAM" id="SSF55486">
    <property type="entry name" value="Metalloproteases ('zincins'), catalytic domain"/>
    <property type="match status" value="1"/>
</dbReference>
<evidence type="ECO:0000313" key="4">
    <source>
        <dbReference type="EMBL" id="EGF89190.1"/>
    </source>
</evidence>
<keyword evidence="1" id="KW-0378">Hydrolase</keyword>
<dbReference type="EMBL" id="GL883081">
    <property type="protein sequence ID" value="EGF89190.1"/>
    <property type="molecule type" value="Genomic_DNA"/>
</dbReference>
<keyword evidence="5" id="KW-1185">Reference proteome</keyword>
<name>F4QTP0_9CAUL</name>
<sequence length="258" mass="29172">MRAWFFLVLLLPLPAQAGAVMKSTKPWSNATVPYQLSADILKTAYTQSKDCTGWAKWKASPAHKACKAMNDWHRRTGVRFVARDGLGSVQIYLNPHATSATVGQLPIGNQVNIQPGANYGSILHEFGHTLGLAHEHQRADRATYLNLQPFLQTYLETCGMKLDTVCNDVRSAFPEREMRLTSDYDPCSLMHYLANQGPRHKEDPRWSRIFTLTTKGKAAEKACLPQFAKLEKRCRKIVQKCAISDRDAWTVRRFHGLE</sequence>
<dbReference type="InterPro" id="IPR024079">
    <property type="entry name" value="MetalloPept_cat_dom_sf"/>
</dbReference>
<feature type="binding site" evidence="1">
    <location>
        <position position="128"/>
    </location>
    <ligand>
        <name>Zn(2+)</name>
        <dbReference type="ChEBI" id="CHEBI:29105"/>
        <note>catalytic</note>
    </ligand>
</feature>
<keyword evidence="1" id="KW-0479">Metal-binding</keyword>
<dbReference type="GO" id="GO:0004222">
    <property type="term" value="F:metalloendopeptidase activity"/>
    <property type="evidence" value="ECO:0007669"/>
    <property type="project" value="UniProtKB-UniRule"/>
</dbReference>
<dbReference type="eggNOG" id="COG3170">
    <property type="taxonomic scope" value="Bacteria"/>
</dbReference>
<dbReference type="PRINTS" id="PR00480">
    <property type="entry name" value="ASTACIN"/>
</dbReference>
<dbReference type="RefSeq" id="WP_006275311.1">
    <property type="nucleotide sequence ID" value="NZ_GL883081.1"/>
</dbReference>
<dbReference type="GO" id="GO:0006508">
    <property type="term" value="P:proteolysis"/>
    <property type="evidence" value="ECO:0007669"/>
    <property type="project" value="UniProtKB-KW"/>
</dbReference>
<dbReference type="HOGENOM" id="CLU_1076239_0_0_5"/>
<feature type="binding site" evidence="1">
    <location>
        <position position="124"/>
    </location>
    <ligand>
        <name>Zn(2+)</name>
        <dbReference type="ChEBI" id="CHEBI:29105"/>
        <note>catalytic</note>
    </ligand>
</feature>
<protein>
    <submittedName>
        <fullName evidence="4">Astacin Peptidase family M12A family protein</fullName>
    </submittedName>
</protein>
<dbReference type="InterPro" id="IPR006026">
    <property type="entry name" value="Peptidase_Metallo"/>
</dbReference>
<comment type="cofactor">
    <cofactor evidence="1">
        <name>Zn(2+)</name>
        <dbReference type="ChEBI" id="CHEBI:29105"/>
    </cofactor>
    <text evidence="1">Binds 1 zinc ion per subunit.</text>
</comment>
<dbReference type="Pfam" id="PF01400">
    <property type="entry name" value="Astacin"/>
    <property type="match status" value="1"/>
</dbReference>
<evidence type="ECO:0000256" key="1">
    <source>
        <dbReference type="PROSITE-ProRule" id="PRU01211"/>
    </source>
</evidence>
<feature type="signal peptide" evidence="2">
    <location>
        <begin position="1"/>
        <end position="17"/>
    </location>
</feature>
<keyword evidence="1" id="KW-0645">Protease</keyword>
<dbReference type="GO" id="GO:0008270">
    <property type="term" value="F:zinc ion binding"/>
    <property type="evidence" value="ECO:0007669"/>
    <property type="project" value="UniProtKB-UniRule"/>
</dbReference>
<feature type="domain" description="Peptidase M12A" evidence="3">
    <location>
        <begin position="19"/>
        <end position="146"/>
    </location>
</feature>
<feature type="chain" id="PRO_5003316874" evidence="2">
    <location>
        <begin position="18"/>
        <end position="258"/>
    </location>
</feature>
<feature type="binding site" evidence="1">
    <location>
        <position position="134"/>
    </location>
    <ligand>
        <name>Zn(2+)</name>
        <dbReference type="ChEBI" id="CHEBI:29105"/>
        <note>catalytic</note>
    </ligand>
</feature>
<proteinExistence type="predicted"/>
<keyword evidence="2" id="KW-0732">Signal</keyword>
<dbReference type="PANTHER" id="PTHR10127:SF850">
    <property type="entry name" value="METALLOENDOPEPTIDASE"/>
    <property type="match status" value="1"/>
</dbReference>
<gene>
    <name evidence="4" type="ORF">ABI_45370</name>
</gene>
<dbReference type="STRING" id="715226.ABI_45370"/>
<dbReference type="OrthoDB" id="9783144at2"/>
<dbReference type="SMART" id="SM00235">
    <property type="entry name" value="ZnMc"/>
    <property type="match status" value="1"/>
</dbReference>
<dbReference type="PANTHER" id="PTHR10127">
    <property type="entry name" value="DISCOIDIN, CUB, EGF, LAMININ , AND ZINC METALLOPROTEASE DOMAIN CONTAINING"/>
    <property type="match status" value="1"/>
</dbReference>
<accession>F4QTP0</accession>
<feature type="active site" evidence="1">
    <location>
        <position position="125"/>
    </location>
</feature>